<organism evidence="5 6">
    <name type="scientific">Streptomyces nymphaeiformis</name>
    <dbReference type="NCBI Taxonomy" id="2663842"/>
    <lineage>
        <taxon>Bacteria</taxon>
        <taxon>Bacillati</taxon>
        <taxon>Actinomycetota</taxon>
        <taxon>Actinomycetes</taxon>
        <taxon>Kitasatosporales</taxon>
        <taxon>Streptomycetaceae</taxon>
        <taxon>Streptomyces</taxon>
    </lineage>
</organism>
<dbReference type="PANTHER" id="PTHR10907:SF47">
    <property type="entry name" value="REGUCALCIN"/>
    <property type="match status" value="1"/>
</dbReference>
<feature type="binding site" evidence="3">
    <location>
        <position position="114"/>
    </location>
    <ligand>
        <name>substrate</name>
    </ligand>
</feature>
<feature type="domain" description="SMP-30/Gluconolactonase/LRE-like region" evidence="4">
    <location>
        <begin position="16"/>
        <end position="266"/>
    </location>
</feature>
<comment type="similarity">
    <text evidence="1">Belongs to the SMP-30/CGR1 family.</text>
</comment>
<protein>
    <submittedName>
        <fullName evidence="5">Sugar lactone lactonase YvrE</fullName>
    </submittedName>
</protein>
<name>A0A7W7U658_9ACTN</name>
<evidence type="ECO:0000259" key="4">
    <source>
        <dbReference type="Pfam" id="PF08450"/>
    </source>
</evidence>
<evidence type="ECO:0000256" key="2">
    <source>
        <dbReference type="PIRSR" id="PIRSR605511-1"/>
    </source>
</evidence>
<dbReference type="PRINTS" id="PR01790">
    <property type="entry name" value="SMP30FAMILY"/>
</dbReference>
<evidence type="ECO:0000256" key="1">
    <source>
        <dbReference type="ARBA" id="ARBA00008853"/>
    </source>
</evidence>
<dbReference type="Pfam" id="PF08450">
    <property type="entry name" value="SGL"/>
    <property type="match status" value="1"/>
</dbReference>
<feature type="binding site" evidence="3">
    <location>
        <position position="112"/>
    </location>
    <ligand>
        <name>substrate</name>
    </ligand>
</feature>
<evidence type="ECO:0000256" key="3">
    <source>
        <dbReference type="PIRSR" id="PIRSR605511-2"/>
    </source>
</evidence>
<sequence length="307" mass="32343">MRHLRARPCSPDPGRLCEGPLWDPAAHELLWVDITAGLIHRGSLVPSADGTGLPDVLPHVTLTPGGPVGAVLPSRRGALIAPMSTSVMRIDNGGRSEEIASLSLPPDGIRRRFNDAACDPHGRLLAGTMAYDATEGAGSLYQLGPDGMRVLLDSVTISNGLGWSPDGSLMYYADSPTGRVDVFDYDLATGTPSGRRPFASIEGGFPDGLTVDRDGNVWVAVWGAGQVRAFAPDGTCHTVVHVGTSHVSSVVFAGPALDTLVITTATEELTQQQLNEERHAGRLFVCRPGIAGLPAVPFDDLVPQETT</sequence>
<dbReference type="EMBL" id="JACHJY010000007">
    <property type="protein sequence ID" value="MBB4984315.1"/>
    <property type="molecule type" value="Genomic_DNA"/>
</dbReference>
<evidence type="ECO:0000313" key="6">
    <source>
        <dbReference type="Proteomes" id="UP000582643"/>
    </source>
</evidence>
<feature type="binding site" evidence="3">
    <location>
        <position position="159"/>
    </location>
    <ligand>
        <name>a divalent metal cation</name>
        <dbReference type="ChEBI" id="CHEBI:60240"/>
    </ligand>
</feature>
<keyword evidence="3" id="KW-0862">Zinc</keyword>
<comment type="cofactor">
    <cofactor evidence="3">
        <name>Zn(2+)</name>
        <dbReference type="ChEBI" id="CHEBI:29105"/>
    </cofactor>
    <text evidence="3">Binds 1 divalent metal cation per subunit.</text>
</comment>
<feature type="binding site" evidence="3">
    <location>
        <position position="132"/>
    </location>
    <ligand>
        <name>substrate</name>
    </ligand>
</feature>
<dbReference type="Gene3D" id="2.120.10.30">
    <property type="entry name" value="TolB, C-terminal domain"/>
    <property type="match status" value="1"/>
</dbReference>
<feature type="active site" description="Proton donor/acceptor" evidence="2">
    <location>
        <position position="207"/>
    </location>
</feature>
<dbReference type="SUPFAM" id="SSF63829">
    <property type="entry name" value="Calcium-dependent phosphotriesterase"/>
    <property type="match status" value="1"/>
</dbReference>
<proteinExistence type="inferred from homology"/>
<dbReference type="PANTHER" id="PTHR10907">
    <property type="entry name" value="REGUCALCIN"/>
    <property type="match status" value="1"/>
</dbReference>
<dbReference type="Proteomes" id="UP000582643">
    <property type="component" value="Unassembled WGS sequence"/>
</dbReference>
<evidence type="ECO:0000313" key="5">
    <source>
        <dbReference type="EMBL" id="MBB4984315.1"/>
    </source>
</evidence>
<feature type="binding site" evidence="3">
    <location>
        <position position="18"/>
    </location>
    <ligand>
        <name>a divalent metal cation</name>
        <dbReference type="ChEBI" id="CHEBI:60240"/>
    </ligand>
</feature>
<dbReference type="GO" id="GO:0004341">
    <property type="term" value="F:gluconolactonase activity"/>
    <property type="evidence" value="ECO:0007669"/>
    <property type="project" value="TreeGrafter"/>
</dbReference>
<dbReference type="InterPro" id="IPR005511">
    <property type="entry name" value="SMP-30"/>
</dbReference>
<gene>
    <name evidence="5" type="ORF">GGE06_005261</name>
</gene>
<dbReference type="InterPro" id="IPR013658">
    <property type="entry name" value="SGL"/>
</dbReference>
<dbReference type="InterPro" id="IPR011042">
    <property type="entry name" value="6-blade_b-propeller_TolB-like"/>
</dbReference>
<dbReference type="GO" id="GO:0005509">
    <property type="term" value="F:calcium ion binding"/>
    <property type="evidence" value="ECO:0007669"/>
    <property type="project" value="TreeGrafter"/>
</dbReference>
<dbReference type="RefSeq" id="WP_116163906.1">
    <property type="nucleotide sequence ID" value="NZ_JACHJY010000007.1"/>
</dbReference>
<dbReference type="GO" id="GO:0019853">
    <property type="term" value="P:L-ascorbic acid biosynthetic process"/>
    <property type="evidence" value="ECO:0007669"/>
    <property type="project" value="TreeGrafter"/>
</dbReference>
<keyword evidence="3" id="KW-0479">Metal-binding</keyword>
<reference evidence="5 6" key="1">
    <citation type="submission" date="2020-08" db="EMBL/GenBank/DDBJ databases">
        <title>Genomic Encyclopedia of Type Strains, Phase III (KMG-III): the genomes of soil and plant-associated and newly described type strains.</title>
        <authorList>
            <person name="Whitman W."/>
        </authorList>
    </citation>
    <scope>NUCLEOTIDE SEQUENCE [LARGE SCALE GENOMIC DNA]</scope>
    <source>
        <strain evidence="5 6">SFB5A</strain>
    </source>
</reference>
<feature type="binding site" evidence="3">
    <location>
        <position position="207"/>
    </location>
    <ligand>
        <name>a divalent metal cation</name>
        <dbReference type="ChEBI" id="CHEBI:60240"/>
    </ligand>
</feature>
<keyword evidence="6" id="KW-1185">Reference proteome</keyword>
<accession>A0A7W7U658</accession>
<comment type="caution">
    <text evidence="5">The sequence shown here is derived from an EMBL/GenBank/DDBJ whole genome shotgun (WGS) entry which is preliminary data.</text>
</comment>
<dbReference type="AlphaFoldDB" id="A0A7W7U658"/>